<proteinExistence type="predicted"/>
<evidence type="ECO:0000256" key="1">
    <source>
        <dbReference type="SAM" id="MobiDB-lite"/>
    </source>
</evidence>
<keyword evidence="5" id="KW-1185">Reference proteome</keyword>
<dbReference type="InterPro" id="IPR003961">
    <property type="entry name" value="FN3_dom"/>
</dbReference>
<dbReference type="Pfam" id="PF00041">
    <property type="entry name" value="fn3"/>
    <property type="match status" value="1"/>
</dbReference>
<evidence type="ECO:0000313" key="4">
    <source>
        <dbReference type="EMBL" id="SZD73104.1"/>
    </source>
</evidence>
<reference evidence="4 5" key="1">
    <citation type="submission" date="2018-09" db="EMBL/GenBank/DDBJ databases">
        <authorList>
            <consortium name="Pathogen Informatics"/>
        </authorList>
    </citation>
    <scope>NUCLEOTIDE SEQUENCE [LARGE SCALE GENOMIC DNA]</scope>
    <source>
        <strain evidence="4 5">OH-22767</strain>
    </source>
</reference>
<feature type="transmembrane region" description="Helical" evidence="2">
    <location>
        <begin position="21"/>
        <end position="37"/>
    </location>
</feature>
<dbReference type="AlphaFoldDB" id="A0A383TZR4"/>
<accession>A0A383TZR4</accession>
<dbReference type="SUPFAM" id="SSF49265">
    <property type="entry name" value="Fibronectin type III"/>
    <property type="match status" value="1"/>
</dbReference>
<feature type="domain" description="Fibronectin type-III" evidence="3">
    <location>
        <begin position="315"/>
        <end position="404"/>
    </location>
</feature>
<sequence length="1069" mass="121597">MQKLYHYIKQVGNYARIPKKIIPIIFSFLLAFQPFVLKAQQYPVKMVPVLLPPYSLKLSEYATSTQTKLRLQVMMTDLQEPQHPTGIKFSLESSLGAVPIATSQSFVSGMSPFTLYPGSNITLTNVDLRPLFELQNLSGLNASQYAQTLPEGIYQFCFQAYDYYTKHNLSAKTCAQAYLTQYEPPLLNLPQNAEKVQVEGDILGSKGIVFQWMPRQVAPNTRYIFTLKELWDLERSTVSGFLSSPILWKEKTYATSLYYGPEKTRLIPGKRYAWQVQAVSGNPVVGANPTEDNGVYKNNGLSEIFYFDYVEDCKVPTFLMAKNAGRGRVELSWTMPGQPKGLYSIQYRKRDNHSDWQTEESYQTRYILTGLENQTEYEYRIGTVCGNLQNFNPSPLEGETSGNAYAYSAIQYFTTDSEDEENINYQCGVMPDIDLTNRTPLQTVLGTNEVFMAGDFPVTVISSQGSNGIYSGEGYIEVPYLGDTKIKVVFNNIKLNTDKQLIEGVVETTYDVNESAVSYASAGLGELFGDKNDNNDEGNEDYNQDNNGQDNSDNGQDNDNESDEESNDESNDENSGIDNTDDSDESSDEGNSDTDNENNEDSEGNEDSENNEDEEDVGIDDNAGDNDFIENDKKLFILNSNNRYYDNDRIKLFFKRNDESEFFLKGIEDSTKVIFNNNINNSIEKSVSQNGQKLKLKFKKSIGKELSFFLQPYLKNDKSKKLQVNLIIKKKNYSLEKFKTIDAYNDKRVAKNNETLYFINNPNFRTDKRKAYSYINSNININYIPSKEIQWSVNGEIDYTQMGDKRFKYNYREDNNYVIKLESPKYKFKNYIKFEDENRRSWSFVPPAMAAVIKMASEKVDKGFKEMDKYAKISKYVRVQINPIKIMGEKYNEEDKNSRLFKQVEEGSASGGIKITSRDALITHPLLQGLSRSGIADIGFYANISASVDLKGGVRRYKFIESDSYINNQPFLSLGPSGCLEAGLKAELLIAKDLVDFEVRGYTQSCLAGNVRYNFNSKVLKGEIYIPPITLNGRILIRSKGQLNFELVDFNSNISITPKVKIYELEHQF</sequence>
<dbReference type="Gene3D" id="2.60.40.10">
    <property type="entry name" value="Immunoglobulins"/>
    <property type="match status" value="1"/>
</dbReference>
<feature type="region of interest" description="Disordered" evidence="1">
    <location>
        <begin position="525"/>
        <end position="626"/>
    </location>
</feature>
<dbReference type="InterPro" id="IPR036116">
    <property type="entry name" value="FN3_sf"/>
</dbReference>
<evidence type="ECO:0000256" key="2">
    <source>
        <dbReference type="SAM" id="Phobius"/>
    </source>
</evidence>
<dbReference type="RefSeq" id="WP_119059455.1">
    <property type="nucleotide sequence ID" value="NZ_UNSC01000004.1"/>
</dbReference>
<feature type="compositionally biased region" description="Low complexity" evidence="1">
    <location>
        <begin position="544"/>
        <end position="555"/>
    </location>
</feature>
<dbReference type="SMART" id="SM00060">
    <property type="entry name" value="FN3"/>
    <property type="match status" value="1"/>
</dbReference>
<name>A0A383TZR4_9FLAO</name>
<organism evidence="4 5">
    <name type="scientific">Candidatus Ornithobacterium hominis</name>
    <dbReference type="NCBI Taxonomy" id="2497989"/>
    <lineage>
        <taxon>Bacteria</taxon>
        <taxon>Pseudomonadati</taxon>
        <taxon>Bacteroidota</taxon>
        <taxon>Flavobacteriia</taxon>
        <taxon>Flavobacteriales</taxon>
        <taxon>Weeksellaceae</taxon>
        <taxon>Ornithobacterium</taxon>
    </lineage>
</organism>
<dbReference type="Proteomes" id="UP000262142">
    <property type="component" value="Unassembled WGS sequence"/>
</dbReference>
<evidence type="ECO:0000313" key="5">
    <source>
        <dbReference type="Proteomes" id="UP000262142"/>
    </source>
</evidence>
<feature type="compositionally biased region" description="Acidic residues" evidence="1">
    <location>
        <begin position="556"/>
        <end position="572"/>
    </location>
</feature>
<dbReference type="CDD" id="cd00063">
    <property type="entry name" value="FN3"/>
    <property type="match status" value="1"/>
</dbReference>
<keyword evidence="2" id="KW-1133">Transmembrane helix</keyword>
<keyword evidence="2" id="KW-0472">Membrane</keyword>
<evidence type="ECO:0000259" key="3">
    <source>
        <dbReference type="PROSITE" id="PS50853"/>
    </source>
</evidence>
<dbReference type="PROSITE" id="PS50853">
    <property type="entry name" value="FN3"/>
    <property type="match status" value="1"/>
</dbReference>
<gene>
    <name evidence="4" type="ORF">SAMEA104719789_01162</name>
</gene>
<protein>
    <submittedName>
        <fullName evidence="4">TANFOR domain</fullName>
    </submittedName>
</protein>
<keyword evidence="2" id="KW-0812">Transmembrane</keyword>
<dbReference type="InterPro" id="IPR013783">
    <property type="entry name" value="Ig-like_fold"/>
</dbReference>
<feature type="compositionally biased region" description="Acidic residues" evidence="1">
    <location>
        <begin position="579"/>
        <end position="626"/>
    </location>
</feature>
<dbReference type="EMBL" id="UNSC01000004">
    <property type="protein sequence ID" value="SZD73104.1"/>
    <property type="molecule type" value="Genomic_DNA"/>
</dbReference>